<feature type="transmembrane region" description="Helical" evidence="1">
    <location>
        <begin position="259"/>
        <end position="281"/>
    </location>
</feature>
<dbReference type="Proteomes" id="UP000648352">
    <property type="component" value="Unassembled WGS sequence"/>
</dbReference>
<feature type="transmembrane region" description="Helical" evidence="1">
    <location>
        <begin position="212"/>
        <end position="239"/>
    </location>
</feature>
<name>A0ABR8RZK8_9MICO</name>
<keyword evidence="1" id="KW-1133">Transmembrane helix</keyword>
<keyword evidence="1" id="KW-0472">Membrane</keyword>
<reference evidence="3 4" key="1">
    <citation type="submission" date="2020-08" db="EMBL/GenBank/DDBJ databases">
        <title>A Genomic Blueprint of the Chicken Gut Microbiome.</title>
        <authorList>
            <person name="Gilroy R."/>
            <person name="Ravi A."/>
            <person name="Getino M."/>
            <person name="Pursley I."/>
            <person name="Horton D.L."/>
            <person name="Alikhan N.-F."/>
            <person name="Baker D."/>
            <person name="Gharbi K."/>
            <person name="Hall N."/>
            <person name="Watson M."/>
            <person name="Adriaenssens E.M."/>
            <person name="Foster-Nyarko E."/>
            <person name="Jarju S."/>
            <person name="Secka A."/>
            <person name="Antonio M."/>
            <person name="Oren A."/>
            <person name="Chaudhuri R."/>
            <person name="La Ragione R.M."/>
            <person name="Hildebrand F."/>
            <person name="Pallen M.J."/>
        </authorList>
    </citation>
    <scope>NUCLEOTIDE SEQUENCE [LARGE SCALE GENOMIC DNA]</scope>
    <source>
        <strain evidence="3 4">Sa4CUA7</strain>
    </source>
</reference>
<evidence type="ECO:0000313" key="4">
    <source>
        <dbReference type="Proteomes" id="UP000648352"/>
    </source>
</evidence>
<feature type="domain" description="DUF8173" evidence="2">
    <location>
        <begin position="191"/>
        <end position="355"/>
    </location>
</feature>
<feature type="transmembrane region" description="Helical" evidence="1">
    <location>
        <begin position="287"/>
        <end position="307"/>
    </location>
</feature>
<keyword evidence="1" id="KW-0812">Transmembrane</keyword>
<dbReference type="RefSeq" id="WP_191717703.1">
    <property type="nucleotide sequence ID" value="NZ_JACSQP010000002.1"/>
</dbReference>
<gene>
    <name evidence="3" type="ORF">H9651_03415</name>
</gene>
<accession>A0ABR8RZK8</accession>
<proteinExistence type="predicted"/>
<keyword evidence="4" id="KW-1185">Reference proteome</keyword>
<evidence type="ECO:0000313" key="3">
    <source>
        <dbReference type="EMBL" id="MBD7956679.1"/>
    </source>
</evidence>
<evidence type="ECO:0000256" key="1">
    <source>
        <dbReference type="SAM" id="Phobius"/>
    </source>
</evidence>
<comment type="caution">
    <text evidence="3">The sequence shown here is derived from an EMBL/GenBank/DDBJ whole genome shotgun (WGS) entry which is preliminary data.</text>
</comment>
<sequence>MPTAAKPSMKRVKRVKRVRALIALALGLGILGIASGGAAVAAPGPAVIADDGEGPQFFSGVLVEVSDDVVGDVYAAGQTITISGDVTGDVIAAAQTITITGTVDGDVRLAGQDVTISGQVTRSGTVFAATITLSDAGALGGDLVGAAADVSIGGDIGRDVFLSVNRLSIDGSVGGDVTYYSDNEAAIADGAVAGASERIAPPQRERAELSPWLLFAGWLVGVLYALVALSLVMLLAGLLIPRWLTRVTDHLVPAPWKALLVGFVASITVPLVLVMLLITVVGAPLGLAGLLVWLVLTLATFIYSAFYLGRLIFRGPVHAVVKALVGGLILIVALQIPWLNILVWLAMVFFGLGAQLLEFARQRPWRPDGAPVAEGTAVDPPVVAGHP</sequence>
<protein>
    <submittedName>
        <fullName evidence="3">Polymer-forming cytoskeletal protein</fullName>
    </submittedName>
</protein>
<organism evidence="3 4">
    <name type="scientific">Microbacterium pullorum</name>
    <dbReference type="NCBI Taxonomy" id="2762236"/>
    <lineage>
        <taxon>Bacteria</taxon>
        <taxon>Bacillati</taxon>
        <taxon>Actinomycetota</taxon>
        <taxon>Actinomycetes</taxon>
        <taxon>Micrococcales</taxon>
        <taxon>Microbacteriaceae</taxon>
        <taxon>Microbacterium</taxon>
    </lineage>
</organism>
<evidence type="ECO:0000259" key="2">
    <source>
        <dbReference type="Pfam" id="PF26514"/>
    </source>
</evidence>
<dbReference type="EMBL" id="JACSQP010000002">
    <property type="protein sequence ID" value="MBD7956679.1"/>
    <property type="molecule type" value="Genomic_DNA"/>
</dbReference>
<dbReference type="Pfam" id="PF26514">
    <property type="entry name" value="DUF8173"/>
    <property type="match status" value="1"/>
</dbReference>
<dbReference type="InterPro" id="IPR058486">
    <property type="entry name" value="DUF8173"/>
</dbReference>